<feature type="chain" id="PRO_5043126694" evidence="1">
    <location>
        <begin position="19"/>
        <end position="218"/>
    </location>
</feature>
<evidence type="ECO:0000256" key="1">
    <source>
        <dbReference type="SAM" id="SignalP"/>
    </source>
</evidence>
<name>A0A0N5D9B7_THECL</name>
<evidence type="ECO:0000313" key="3">
    <source>
        <dbReference type="EMBL" id="VDN07367.1"/>
    </source>
</evidence>
<evidence type="ECO:0000313" key="4">
    <source>
        <dbReference type="Proteomes" id="UP000276776"/>
    </source>
</evidence>
<dbReference type="STRING" id="103827.A0A0N5D9B7"/>
<dbReference type="Pfam" id="PF04155">
    <property type="entry name" value="Ground-like"/>
    <property type="match status" value="1"/>
</dbReference>
<keyword evidence="4" id="KW-1185">Reference proteome</keyword>
<feature type="domain" description="Ground-like" evidence="2">
    <location>
        <begin position="143"/>
        <end position="215"/>
    </location>
</feature>
<dbReference type="WBParaSite" id="TCLT_0000972401-mRNA-1">
    <property type="protein sequence ID" value="TCLT_0000972401-mRNA-1"/>
    <property type="gene ID" value="TCLT_0000972401"/>
</dbReference>
<feature type="signal peptide" evidence="1">
    <location>
        <begin position="1"/>
        <end position="18"/>
    </location>
</feature>
<protein>
    <submittedName>
        <fullName evidence="5">Ground-like domain-containing protein</fullName>
    </submittedName>
</protein>
<dbReference type="OrthoDB" id="5819427at2759"/>
<dbReference type="Proteomes" id="UP000276776">
    <property type="component" value="Unassembled WGS sequence"/>
</dbReference>
<evidence type="ECO:0000313" key="5">
    <source>
        <dbReference type="WBParaSite" id="TCLT_0000972401-mRNA-1"/>
    </source>
</evidence>
<dbReference type="EMBL" id="UYYF01004861">
    <property type="protein sequence ID" value="VDN07367.1"/>
    <property type="molecule type" value="Genomic_DNA"/>
</dbReference>
<organism evidence="5">
    <name type="scientific">Thelazia callipaeda</name>
    <name type="common">Oriental eyeworm</name>
    <name type="synonym">Parasitic nematode</name>
    <dbReference type="NCBI Taxonomy" id="103827"/>
    <lineage>
        <taxon>Eukaryota</taxon>
        <taxon>Metazoa</taxon>
        <taxon>Ecdysozoa</taxon>
        <taxon>Nematoda</taxon>
        <taxon>Chromadorea</taxon>
        <taxon>Rhabditida</taxon>
        <taxon>Spirurina</taxon>
        <taxon>Spiruromorpha</taxon>
        <taxon>Thelazioidea</taxon>
        <taxon>Thelaziidae</taxon>
        <taxon>Thelazia</taxon>
    </lineage>
</organism>
<evidence type="ECO:0000259" key="2">
    <source>
        <dbReference type="Pfam" id="PF04155"/>
    </source>
</evidence>
<dbReference type="AlphaFoldDB" id="A0A0N5D9B7"/>
<dbReference type="InterPro" id="IPR007284">
    <property type="entry name" value="Ground-like_dom"/>
</dbReference>
<reference evidence="3 4" key="2">
    <citation type="submission" date="2018-11" db="EMBL/GenBank/DDBJ databases">
        <authorList>
            <consortium name="Pathogen Informatics"/>
        </authorList>
    </citation>
    <scope>NUCLEOTIDE SEQUENCE [LARGE SCALE GENOMIC DNA]</scope>
</reference>
<proteinExistence type="predicted"/>
<accession>A0A0N5D9B7</accession>
<sequence length="218" mass="23852">MALLFATVAGAMLMVTFAVPNPCVHECPPAIPQQCNPVPIVCPPQLPCLPPLPLPPPPPPICPLPLPCPVLPPLLPLPQLPCPNLCPPIQSEGNLISLQTQPALFAENSCCTACRNPCSFRSRKRREVGTRAFERAAENLKDDPVCNNAVLRNIIKENLVDDVWSAKEMLQKAIRAKFPSTISYNIVCATGDLAYTAHTHDFCLVQHNNVSCYVFRPF</sequence>
<gene>
    <name evidence="3" type="ORF">TCLT_LOCUS9713</name>
</gene>
<reference evidence="5" key="1">
    <citation type="submission" date="2016-04" db="UniProtKB">
        <authorList>
            <consortium name="WormBaseParasite"/>
        </authorList>
    </citation>
    <scope>IDENTIFICATION</scope>
</reference>
<dbReference type="OMA" id="DPVCNNA"/>
<keyword evidence="1" id="KW-0732">Signal</keyword>